<name>A0ABU6HHH9_9RHOB</name>
<dbReference type="PROSITE" id="PS51387">
    <property type="entry name" value="FAD_PCMH"/>
    <property type="match status" value="1"/>
</dbReference>
<protein>
    <submittedName>
        <fullName evidence="4">FAD-binding protein</fullName>
    </submittedName>
</protein>
<dbReference type="Gene3D" id="3.30.465.10">
    <property type="match status" value="1"/>
</dbReference>
<evidence type="ECO:0000256" key="2">
    <source>
        <dbReference type="ARBA" id="ARBA00022827"/>
    </source>
</evidence>
<dbReference type="InterPro" id="IPR016169">
    <property type="entry name" value="FAD-bd_PCMH_sub2"/>
</dbReference>
<keyword evidence="5" id="KW-1185">Reference proteome</keyword>
<sequence length="383" mass="39594">MRPESEADLAELIKAANGPLRVRGGGTRPIGAELDGSVLETGGLSGVTLYEPGALTVVVQAGTPVAELEQVLAAEGQRLPFEPMDHRALLGTSGTPTVGGMVAGNVSGPRRIQTGACRDVMLGVRFVDGNGTILKNGGRVMKNVTGYDLVKLMAGSWGTLGVLTEVAFKVLAEPETEATLVFRGKEPAAGVAALCAALGTPFDITGASHLEAGLDGDSARTQVRIEGMEASVSYRVKALQGGVLAGFDAVTGEDSARLWQEVRDVTPFAGHEGAVWKVSVKPGDAPALTAALRAQGLGFKAMYDWGGGLIWLLIPEAGDAGAARIRQEVARLGGHATLIRGSADLRARVPVFQPQPAPIAAIEAGLRQRFDPKGVLNPGLMAG</sequence>
<dbReference type="InterPro" id="IPR036318">
    <property type="entry name" value="FAD-bd_PCMH-like_sf"/>
</dbReference>
<dbReference type="InterPro" id="IPR006094">
    <property type="entry name" value="Oxid_FAD_bind_N"/>
</dbReference>
<organism evidence="4 5">
    <name type="scientific">Mesobacterium hydrothermale</name>
    <dbReference type="NCBI Taxonomy" id="3111907"/>
    <lineage>
        <taxon>Bacteria</taxon>
        <taxon>Pseudomonadati</taxon>
        <taxon>Pseudomonadota</taxon>
        <taxon>Alphaproteobacteria</taxon>
        <taxon>Rhodobacterales</taxon>
        <taxon>Roseobacteraceae</taxon>
        <taxon>Mesobacterium</taxon>
    </lineage>
</organism>
<gene>
    <name evidence="4" type="ORF">VK792_08795</name>
</gene>
<reference evidence="4 5" key="1">
    <citation type="submission" date="2024-01" db="EMBL/GenBank/DDBJ databases">
        <title>Mesobacterium rodlantinim sp. nov., isolated from shallow sea hydrothermal systems off Kueishantao Island.</title>
        <authorList>
            <person name="Su Z."/>
            <person name="Tang K."/>
        </authorList>
    </citation>
    <scope>NUCLEOTIDE SEQUENCE [LARGE SCALE GENOMIC DNA]</scope>
    <source>
        <strain evidence="4 5">TK19101</strain>
    </source>
</reference>
<accession>A0ABU6HHH9</accession>
<proteinExistence type="predicted"/>
<feature type="domain" description="FAD-binding PCMH-type" evidence="3">
    <location>
        <begin position="1"/>
        <end position="173"/>
    </location>
</feature>
<dbReference type="InterPro" id="IPR016164">
    <property type="entry name" value="FAD-linked_Oxase-like_C"/>
</dbReference>
<dbReference type="Proteomes" id="UP001348149">
    <property type="component" value="Unassembled WGS sequence"/>
</dbReference>
<evidence type="ECO:0000313" key="4">
    <source>
        <dbReference type="EMBL" id="MEC3861381.1"/>
    </source>
</evidence>
<dbReference type="Pfam" id="PF01565">
    <property type="entry name" value="FAD_binding_4"/>
    <property type="match status" value="1"/>
</dbReference>
<dbReference type="SUPFAM" id="SSF56176">
    <property type="entry name" value="FAD-binding/transporter-associated domain-like"/>
    <property type="match status" value="1"/>
</dbReference>
<keyword evidence="1" id="KW-0285">Flavoprotein</keyword>
<dbReference type="PANTHER" id="PTHR11748:SF103">
    <property type="entry name" value="GLYCOLATE OXIDASE SUBUNIT GLCE"/>
    <property type="match status" value="1"/>
</dbReference>
<dbReference type="PANTHER" id="PTHR11748">
    <property type="entry name" value="D-LACTATE DEHYDROGENASE"/>
    <property type="match status" value="1"/>
</dbReference>
<dbReference type="RefSeq" id="WP_326297097.1">
    <property type="nucleotide sequence ID" value="NZ_JAYLLH010000009.1"/>
</dbReference>
<evidence type="ECO:0000313" key="5">
    <source>
        <dbReference type="Proteomes" id="UP001348149"/>
    </source>
</evidence>
<dbReference type="SUPFAM" id="SSF55103">
    <property type="entry name" value="FAD-linked oxidases, C-terminal domain"/>
    <property type="match status" value="1"/>
</dbReference>
<evidence type="ECO:0000256" key="1">
    <source>
        <dbReference type="ARBA" id="ARBA00022630"/>
    </source>
</evidence>
<dbReference type="EMBL" id="JAYLLH010000009">
    <property type="protein sequence ID" value="MEC3861381.1"/>
    <property type="molecule type" value="Genomic_DNA"/>
</dbReference>
<dbReference type="InterPro" id="IPR016166">
    <property type="entry name" value="FAD-bd_PCMH"/>
</dbReference>
<evidence type="ECO:0000259" key="3">
    <source>
        <dbReference type="PROSITE" id="PS51387"/>
    </source>
</evidence>
<keyword evidence="2" id="KW-0274">FAD</keyword>
<comment type="caution">
    <text evidence="4">The sequence shown here is derived from an EMBL/GenBank/DDBJ whole genome shotgun (WGS) entry which is preliminary data.</text>
</comment>